<evidence type="ECO:0000259" key="5">
    <source>
        <dbReference type="Pfam" id="PF01321"/>
    </source>
</evidence>
<evidence type="ECO:0000256" key="1">
    <source>
        <dbReference type="ARBA" id="ARBA00022723"/>
    </source>
</evidence>
<keyword evidence="1 3" id="KW-0479">Metal-binding</keyword>
<organism evidence="6 7">
    <name type="scientific">Candidatus Roizmanbacteria bacterium RIFCSPLOWO2_01_FULL_37_16</name>
    <dbReference type="NCBI Taxonomy" id="1802058"/>
    <lineage>
        <taxon>Bacteria</taxon>
        <taxon>Candidatus Roizmaniibacteriota</taxon>
    </lineage>
</organism>
<dbReference type="InterPro" id="IPR000587">
    <property type="entry name" value="Creatinase_N"/>
</dbReference>
<feature type="domain" description="Peptidase M24" evidence="4">
    <location>
        <begin position="148"/>
        <end position="350"/>
    </location>
</feature>
<dbReference type="SUPFAM" id="SSF55920">
    <property type="entry name" value="Creatinase/aminopeptidase"/>
    <property type="match status" value="1"/>
</dbReference>
<gene>
    <name evidence="6" type="ORF">A3B40_00465</name>
</gene>
<dbReference type="GO" id="GO:0046872">
    <property type="term" value="F:metal ion binding"/>
    <property type="evidence" value="ECO:0007669"/>
    <property type="project" value="UniProtKB-KW"/>
</dbReference>
<proteinExistence type="inferred from homology"/>
<protein>
    <recommendedName>
        <fullName evidence="8">Peptidase M24 domain-containing protein</fullName>
    </recommendedName>
</protein>
<comment type="similarity">
    <text evidence="3">Belongs to the peptidase M24B family.</text>
</comment>
<evidence type="ECO:0000259" key="4">
    <source>
        <dbReference type="Pfam" id="PF00557"/>
    </source>
</evidence>
<evidence type="ECO:0000256" key="3">
    <source>
        <dbReference type="RuleBase" id="RU000590"/>
    </source>
</evidence>
<dbReference type="InterPro" id="IPR029149">
    <property type="entry name" value="Creatin/AminoP/Spt16_N"/>
</dbReference>
<dbReference type="PANTHER" id="PTHR46112">
    <property type="entry name" value="AMINOPEPTIDASE"/>
    <property type="match status" value="1"/>
</dbReference>
<dbReference type="InterPro" id="IPR050659">
    <property type="entry name" value="Peptidase_M24B"/>
</dbReference>
<dbReference type="PROSITE" id="PS00491">
    <property type="entry name" value="PROLINE_PEPTIDASE"/>
    <property type="match status" value="1"/>
</dbReference>
<feature type="domain" description="Creatinase N-terminal" evidence="5">
    <location>
        <begin position="5"/>
        <end position="140"/>
    </location>
</feature>
<reference evidence="6 7" key="1">
    <citation type="journal article" date="2016" name="Nat. Commun.">
        <title>Thousands of microbial genomes shed light on interconnected biogeochemical processes in an aquifer system.</title>
        <authorList>
            <person name="Anantharaman K."/>
            <person name="Brown C.T."/>
            <person name="Hug L.A."/>
            <person name="Sharon I."/>
            <person name="Castelle C.J."/>
            <person name="Probst A.J."/>
            <person name="Thomas B.C."/>
            <person name="Singh A."/>
            <person name="Wilkins M.J."/>
            <person name="Karaoz U."/>
            <person name="Brodie E.L."/>
            <person name="Williams K.H."/>
            <person name="Hubbard S.S."/>
            <person name="Banfield J.F."/>
        </authorList>
    </citation>
    <scope>NUCLEOTIDE SEQUENCE [LARGE SCALE GENOMIC DNA]</scope>
</reference>
<dbReference type="EMBL" id="MGAI01000041">
    <property type="protein sequence ID" value="OGK43695.1"/>
    <property type="molecule type" value="Genomic_DNA"/>
</dbReference>
<dbReference type="Gene3D" id="3.40.350.10">
    <property type="entry name" value="Creatinase/prolidase N-terminal domain"/>
    <property type="match status" value="1"/>
</dbReference>
<dbReference type="SUPFAM" id="SSF53092">
    <property type="entry name" value="Creatinase/prolidase N-terminal domain"/>
    <property type="match status" value="1"/>
</dbReference>
<evidence type="ECO:0008006" key="8">
    <source>
        <dbReference type="Google" id="ProtNLM"/>
    </source>
</evidence>
<sequence length="367" mass="42215">MYDPRINKVRETLRDKGIDSLLISNFFNILYLTGFKTLTKDEREAFVLVTKKKIYLFSDERYLDGSSKFEVGSLKLELKLIKPEKGLISHLQEIVKEEQIKTLGFEAEDLRFNEYQKLKESLSSLALLAMDRLIVKIREIKDEDEINYIQKACEIGDQCLSEITRIIKLGTTEKEIAFKIEMWLKEKGHDIAFDPIVAIDANSAVAHYNTKDGEGVVKNGSVILIDFGVKHKDYVSDITRMAFFGRPSDEVKHVYEVLLQAQEKTVEKVAYSDLLKDIDDFCRKLITNNRFPNYPHSTGHGVGLEIHEYPKVSFNSTDRKQVNQIFTIEPGVYFPGKFGMRIEDTLVVEENLKARTLTKFPKSLLII</sequence>
<dbReference type="Gene3D" id="3.90.230.10">
    <property type="entry name" value="Creatinase/methionine aminopeptidase superfamily"/>
    <property type="match status" value="1"/>
</dbReference>
<dbReference type="Pfam" id="PF00557">
    <property type="entry name" value="Peptidase_M24"/>
    <property type="match status" value="1"/>
</dbReference>
<dbReference type="GO" id="GO:0016787">
    <property type="term" value="F:hydrolase activity"/>
    <property type="evidence" value="ECO:0007669"/>
    <property type="project" value="UniProtKB-KW"/>
</dbReference>
<dbReference type="InterPro" id="IPR000994">
    <property type="entry name" value="Pept_M24"/>
</dbReference>
<keyword evidence="2" id="KW-0378">Hydrolase</keyword>
<dbReference type="AlphaFoldDB" id="A0A1F7IK15"/>
<dbReference type="InterPro" id="IPR036005">
    <property type="entry name" value="Creatinase/aminopeptidase-like"/>
</dbReference>
<evidence type="ECO:0000313" key="6">
    <source>
        <dbReference type="EMBL" id="OGK43695.1"/>
    </source>
</evidence>
<name>A0A1F7IK15_9BACT</name>
<comment type="caution">
    <text evidence="6">The sequence shown here is derived from an EMBL/GenBank/DDBJ whole genome shotgun (WGS) entry which is preliminary data.</text>
</comment>
<accession>A0A1F7IK15</accession>
<dbReference type="InterPro" id="IPR001131">
    <property type="entry name" value="Peptidase_M24B_aminopep-P_CS"/>
</dbReference>
<evidence type="ECO:0000256" key="2">
    <source>
        <dbReference type="ARBA" id="ARBA00022801"/>
    </source>
</evidence>
<dbReference type="Pfam" id="PF01321">
    <property type="entry name" value="Creatinase_N"/>
    <property type="match status" value="1"/>
</dbReference>
<dbReference type="PANTHER" id="PTHR46112:SF3">
    <property type="entry name" value="AMINOPEPTIDASE YPDF"/>
    <property type="match status" value="1"/>
</dbReference>
<dbReference type="Proteomes" id="UP000178040">
    <property type="component" value="Unassembled WGS sequence"/>
</dbReference>
<evidence type="ECO:0000313" key="7">
    <source>
        <dbReference type="Proteomes" id="UP000178040"/>
    </source>
</evidence>